<dbReference type="EMBL" id="WERV01000001">
    <property type="protein sequence ID" value="MDV7714266.1"/>
    <property type="molecule type" value="Genomic_DNA"/>
</dbReference>
<keyword evidence="5 12" id="KW-0963">Cytoplasm</keyword>
<dbReference type="Pfam" id="PF03952">
    <property type="entry name" value="Enolase_N"/>
    <property type="match status" value="1"/>
</dbReference>
<dbReference type="SUPFAM" id="SSF51604">
    <property type="entry name" value="Enolase C-terminal domain-like"/>
    <property type="match status" value="1"/>
</dbReference>
<comment type="similarity">
    <text evidence="2 12">Belongs to the enolase family.</text>
</comment>
<keyword evidence="6 12" id="KW-0964">Secreted</keyword>
<evidence type="ECO:0000313" key="20">
    <source>
        <dbReference type="Proteomes" id="UP000181728"/>
    </source>
</evidence>
<comment type="cofactor">
    <cofactor evidence="15">
        <name>Mg(2+)</name>
        <dbReference type="ChEBI" id="CHEBI:18420"/>
    </cofactor>
    <text evidence="15">Mg(2+) is required for catalysis and for stabilizing the dimer.</text>
</comment>
<evidence type="ECO:0000256" key="5">
    <source>
        <dbReference type="ARBA" id="ARBA00022490"/>
    </source>
</evidence>
<reference evidence="19 20" key="1">
    <citation type="journal article" date="2016" name="BMC Genomics">
        <title>Consensus pan-genome assembly of the specialised wine bacterium Oenococcus oeni.</title>
        <authorList>
            <person name="Sternes P.R."/>
            <person name="Borneman A.R."/>
        </authorList>
    </citation>
    <scope>NUCLEOTIDE SEQUENCE [LARGE SCALE GENOMIC DNA]</scope>
    <source>
        <strain evidence="19 20">AWRIB661</strain>
    </source>
</reference>
<comment type="pathway">
    <text evidence="1 12">Carbohydrate degradation; glycolysis; pyruvate from D-glyceraldehyde 3-phosphate: step 4/5.</text>
</comment>
<dbReference type="InterPro" id="IPR000941">
    <property type="entry name" value="Enolase"/>
</dbReference>
<dbReference type="Pfam" id="PF00113">
    <property type="entry name" value="Enolase_C"/>
    <property type="match status" value="1"/>
</dbReference>
<evidence type="ECO:0000256" key="13">
    <source>
        <dbReference type="PIRSR" id="PIRSR001400-1"/>
    </source>
</evidence>
<evidence type="ECO:0000256" key="7">
    <source>
        <dbReference type="ARBA" id="ARBA00022723"/>
    </source>
</evidence>
<evidence type="ECO:0000313" key="21">
    <source>
        <dbReference type="Proteomes" id="UP001281024"/>
    </source>
</evidence>
<reference evidence="18" key="2">
    <citation type="submission" date="2019-10" db="EMBL/GenBank/DDBJ databases">
        <title>Malate fermentation in French cider.</title>
        <authorList>
            <person name="Cousin F.J."/>
            <person name="Medina Fernandez S."/>
            <person name="Misery B."/>
            <person name="Laplace J.-M."/>
            <person name="Cretenet M."/>
        </authorList>
    </citation>
    <scope>NUCLEOTIDE SEQUENCE</scope>
    <source>
        <strain evidence="18">UCMA15129</strain>
    </source>
</reference>
<comment type="subcellular location">
    <subcellularLocation>
        <location evidence="12">Cytoplasm</location>
    </subcellularLocation>
    <subcellularLocation>
        <location evidence="12">Secreted</location>
    </subcellularLocation>
    <subcellularLocation>
        <location evidence="12">Cell surface</location>
    </subcellularLocation>
    <text evidence="12">Fractions of enolase are present in both the cytoplasm and on the cell surface.</text>
</comment>
<evidence type="ECO:0000259" key="16">
    <source>
        <dbReference type="SMART" id="SM01192"/>
    </source>
</evidence>
<feature type="binding site" evidence="14">
    <location>
        <begin position="368"/>
        <end position="371"/>
    </location>
    <ligand>
        <name>substrate</name>
    </ligand>
</feature>
<dbReference type="Proteomes" id="UP001281024">
    <property type="component" value="Unassembled WGS sequence"/>
</dbReference>
<gene>
    <name evidence="12" type="primary">eno</name>
    <name evidence="19" type="ORF">ATX59_08185</name>
    <name evidence="18" type="ORF">GA838_00520</name>
</gene>
<dbReference type="UniPathway" id="UPA00109">
    <property type="reaction ID" value="UER00187"/>
</dbReference>
<dbReference type="SMART" id="SM01193">
    <property type="entry name" value="Enolase_N"/>
    <property type="match status" value="1"/>
</dbReference>
<feature type="domain" description="Enolase N-terminal" evidence="17">
    <location>
        <begin position="4"/>
        <end position="135"/>
    </location>
</feature>
<feature type="binding site" evidence="12">
    <location>
        <position position="370"/>
    </location>
    <ligand>
        <name>(2R)-2-phosphoglycerate</name>
        <dbReference type="ChEBI" id="CHEBI:58289"/>
    </ligand>
</feature>
<feature type="binding site" evidence="12 15">
    <location>
        <position position="289"/>
    </location>
    <ligand>
        <name>Mg(2+)</name>
        <dbReference type="ChEBI" id="CHEBI:18420"/>
    </ligand>
</feature>
<dbReference type="PANTHER" id="PTHR11902:SF1">
    <property type="entry name" value="ENOLASE"/>
    <property type="match status" value="1"/>
</dbReference>
<keyword evidence="8 12" id="KW-0460">Magnesium</keyword>
<feature type="binding site" evidence="14">
    <location>
        <position position="289"/>
    </location>
    <ligand>
        <name>substrate</name>
    </ligand>
</feature>
<dbReference type="Proteomes" id="UP000181728">
    <property type="component" value="Unassembled WGS sequence"/>
</dbReference>
<comment type="caution">
    <text evidence="18">The sequence shown here is derived from an EMBL/GenBank/DDBJ whole genome shotgun (WGS) entry which is preliminary data.</text>
</comment>
<keyword evidence="9 12" id="KW-0324">Glycolysis</keyword>
<dbReference type="PROSITE" id="PS00164">
    <property type="entry name" value="ENOLASE"/>
    <property type="match status" value="1"/>
</dbReference>
<feature type="binding site" evidence="12 15">
    <location>
        <position position="316"/>
    </location>
    <ligand>
        <name>Mg(2+)</name>
        <dbReference type="ChEBI" id="CHEBI:18420"/>
    </ligand>
</feature>
<dbReference type="EC" id="4.2.1.11" evidence="3 12"/>
<dbReference type="RefSeq" id="WP_002822035.1">
    <property type="nucleotide sequence ID" value="NZ_CP014324.1"/>
</dbReference>
<dbReference type="EMBL" id="MLOK01000054">
    <property type="protein sequence ID" value="OIM20545.1"/>
    <property type="molecule type" value="Genomic_DNA"/>
</dbReference>
<dbReference type="PRINTS" id="PR00148">
    <property type="entry name" value="ENOLASE"/>
</dbReference>
<comment type="function">
    <text evidence="12">Catalyzes the reversible conversion of 2-phosphoglycerate (2-PG) into phosphoenolpyruvate (PEP). It is essential for the degradation of carbohydrates via glycolysis.</text>
</comment>
<feature type="binding site" evidence="14">
    <location>
        <position position="316"/>
    </location>
    <ligand>
        <name>substrate</name>
    </ligand>
</feature>
<keyword evidence="7 12" id="KW-0479">Metal-binding</keyword>
<dbReference type="SFLD" id="SFLDF00002">
    <property type="entry name" value="enolase"/>
    <property type="match status" value="1"/>
</dbReference>
<dbReference type="PIRSF" id="PIRSF001400">
    <property type="entry name" value="Enolase"/>
    <property type="match status" value="1"/>
</dbReference>
<dbReference type="HAMAP" id="MF_00318">
    <property type="entry name" value="Enolase"/>
    <property type="match status" value="1"/>
</dbReference>
<feature type="binding site" evidence="12">
    <location>
        <position position="392"/>
    </location>
    <ligand>
        <name>(2R)-2-phosphoglycerate</name>
        <dbReference type="ChEBI" id="CHEBI:58289"/>
    </ligand>
</feature>
<evidence type="ECO:0000256" key="15">
    <source>
        <dbReference type="PIRSR" id="PIRSR001400-3"/>
    </source>
</evidence>
<dbReference type="InterPro" id="IPR020810">
    <property type="entry name" value="Enolase_C"/>
</dbReference>
<keyword evidence="10 12" id="KW-0456">Lyase</keyword>
<dbReference type="Gene3D" id="3.20.20.120">
    <property type="entry name" value="Enolase-like C-terminal domain"/>
    <property type="match status" value="1"/>
</dbReference>
<evidence type="ECO:0000313" key="19">
    <source>
        <dbReference type="EMBL" id="OIM20545.1"/>
    </source>
</evidence>
<dbReference type="InterPro" id="IPR020809">
    <property type="entry name" value="Enolase_CS"/>
</dbReference>
<evidence type="ECO:0000256" key="14">
    <source>
        <dbReference type="PIRSR" id="PIRSR001400-2"/>
    </source>
</evidence>
<dbReference type="InterPro" id="IPR029017">
    <property type="entry name" value="Enolase-like_N"/>
</dbReference>
<evidence type="ECO:0000256" key="10">
    <source>
        <dbReference type="ARBA" id="ARBA00023239"/>
    </source>
</evidence>
<evidence type="ECO:0000313" key="18">
    <source>
        <dbReference type="EMBL" id="MDV7714266.1"/>
    </source>
</evidence>
<dbReference type="GO" id="GO:0005576">
    <property type="term" value="C:extracellular region"/>
    <property type="evidence" value="ECO:0007669"/>
    <property type="project" value="UniProtKB-SubCell"/>
</dbReference>
<dbReference type="NCBIfam" id="TIGR01060">
    <property type="entry name" value="eno"/>
    <property type="match status" value="1"/>
</dbReference>
<feature type="active site" description="Proton donor" evidence="12 13">
    <location>
        <position position="206"/>
    </location>
</feature>
<comment type="cofactor">
    <cofactor evidence="12">
        <name>Mg(2+)</name>
        <dbReference type="ChEBI" id="CHEBI:18420"/>
    </cofactor>
    <text evidence="12">Binds a second Mg(2+) ion via substrate during catalysis.</text>
</comment>
<dbReference type="CDD" id="cd03313">
    <property type="entry name" value="enolase"/>
    <property type="match status" value="1"/>
</dbReference>
<feature type="binding site" evidence="12">
    <location>
        <position position="341"/>
    </location>
    <ligand>
        <name>(2R)-2-phosphoglycerate</name>
        <dbReference type="ChEBI" id="CHEBI:58289"/>
    </ligand>
</feature>
<accession>A0A483BFA4</accession>
<dbReference type="GO" id="GO:0000287">
    <property type="term" value="F:magnesium ion binding"/>
    <property type="evidence" value="ECO:0007669"/>
    <property type="project" value="UniProtKB-UniRule"/>
</dbReference>
<feature type="binding site" evidence="14">
    <location>
        <position position="156"/>
    </location>
    <ligand>
        <name>substrate</name>
    </ligand>
</feature>
<keyword evidence="19" id="KW-0670">Pyruvate</keyword>
<organism evidence="18 21">
    <name type="scientific">Oenococcus oeni</name>
    <name type="common">Leuconostoc oenos</name>
    <dbReference type="NCBI Taxonomy" id="1247"/>
    <lineage>
        <taxon>Bacteria</taxon>
        <taxon>Bacillati</taxon>
        <taxon>Bacillota</taxon>
        <taxon>Bacilli</taxon>
        <taxon>Lactobacillales</taxon>
        <taxon>Lactobacillaceae</taxon>
        <taxon>Oenococcus</taxon>
    </lineage>
</organism>
<feature type="binding site" evidence="14">
    <location>
        <position position="165"/>
    </location>
    <ligand>
        <name>substrate</name>
    </ligand>
</feature>
<sequence>MSLIASIYAREVLDSRGNPTVEAEVYSEDGFFGRGIVPSGASTGEHEAVELRDGDKSRYLGKGVTKAVANVNGAIAEALIGKFDVADQRGIDLAMIALDGTPNKGKLGANAILSVSIATARAAAEEAGLPLYQYLGGPNSYVLPTPMMNVINGGAHSDNKVDFQEFMIMPVGAKTVKEAIRMGSETFHNLKKLLEADGKNTSVGDEGGFAPDFANNEEPLQYLVKAIQAAGYKPGKDIALATDVAASELYDADTKKYKLKWSTGEEFTAPEFEKYIEGLVAKYPIVSVEDPLDENEWDDWVEVTKELGKKVQIVGDDFFVTNTDYLKRGIEMGAANAILIKLNQIGTLTETFEAIEMAKEAGYTAIVSHRSGETEDTTIADLVVATNAGQIKTGSMSRTDRIAKYNQLMRIEDELNQGEPEGVSIYKGINSFYNLNADAKKEIQSHQG</sequence>
<dbReference type="GO" id="GO:0004634">
    <property type="term" value="F:phosphopyruvate hydratase activity"/>
    <property type="evidence" value="ECO:0007669"/>
    <property type="project" value="UniProtKB-UniRule"/>
</dbReference>
<dbReference type="GO" id="GO:0006096">
    <property type="term" value="P:glycolytic process"/>
    <property type="evidence" value="ECO:0007669"/>
    <property type="project" value="UniProtKB-UniRule"/>
</dbReference>
<dbReference type="PANTHER" id="PTHR11902">
    <property type="entry name" value="ENOLASE"/>
    <property type="match status" value="1"/>
</dbReference>
<evidence type="ECO:0000256" key="8">
    <source>
        <dbReference type="ARBA" id="ARBA00022842"/>
    </source>
</evidence>
<dbReference type="Gene3D" id="3.30.390.10">
    <property type="entry name" value="Enolase-like, N-terminal domain"/>
    <property type="match status" value="1"/>
</dbReference>
<feature type="domain" description="Enolase C-terminal TIM barrel" evidence="16">
    <location>
        <begin position="140"/>
        <end position="434"/>
    </location>
</feature>
<dbReference type="InterPro" id="IPR036849">
    <property type="entry name" value="Enolase-like_C_sf"/>
</dbReference>
<dbReference type="SUPFAM" id="SSF54826">
    <property type="entry name" value="Enolase N-terminal domain-like"/>
    <property type="match status" value="1"/>
</dbReference>
<feature type="binding site" evidence="12 15">
    <location>
        <position position="243"/>
    </location>
    <ligand>
        <name>Mg(2+)</name>
        <dbReference type="ChEBI" id="CHEBI:18420"/>
    </ligand>
</feature>
<name>A0A483BFA4_OENOE</name>
<dbReference type="GO" id="GO:0009986">
    <property type="term" value="C:cell surface"/>
    <property type="evidence" value="ECO:0007669"/>
    <property type="project" value="UniProtKB-SubCell"/>
</dbReference>
<feature type="binding site" evidence="12">
    <location>
        <position position="164"/>
    </location>
    <ligand>
        <name>(2R)-2-phosphoglycerate</name>
        <dbReference type="ChEBI" id="CHEBI:58289"/>
    </ligand>
</feature>
<feature type="binding site" evidence="14">
    <location>
        <position position="392"/>
    </location>
    <ligand>
        <name>substrate</name>
    </ligand>
</feature>
<comment type="catalytic activity">
    <reaction evidence="11">
        <text>(2R)-2-phosphoglycerate = phosphoenolpyruvate + H2O</text>
        <dbReference type="Rhea" id="RHEA:10164"/>
        <dbReference type="ChEBI" id="CHEBI:15377"/>
        <dbReference type="ChEBI" id="CHEBI:58289"/>
        <dbReference type="ChEBI" id="CHEBI:58702"/>
        <dbReference type="EC" id="4.2.1.11"/>
    </reaction>
    <physiologicalReaction direction="left-to-right" evidence="11">
        <dbReference type="Rhea" id="RHEA:10165"/>
    </physiologicalReaction>
</comment>
<feature type="active site" description="Proton acceptor" evidence="12 13">
    <location>
        <position position="341"/>
    </location>
</feature>
<evidence type="ECO:0000256" key="9">
    <source>
        <dbReference type="ARBA" id="ARBA00023152"/>
    </source>
</evidence>
<evidence type="ECO:0000256" key="1">
    <source>
        <dbReference type="ARBA" id="ARBA00005031"/>
    </source>
</evidence>
<dbReference type="FunFam" id="3.20.20.120:FF:000001">
    <property type="entry name" value="Enolase"/>
    <property type="match status" value="1"/>
</dbReference>
<evidence type="ECO:0000256" key="3">
    <source>
        <dbReference type="ARBA" id="ARBA00012058"/>
    </source>
</evidence>
<feature type="binding site" evidence="12">
    <location>
        <position position="371"/>
    </location>
    <ligand>
        <name>(2R)-2-phosphoglycerate</name>
        <dbReference type="ChEBI" id="CHEBI:58289"/>
    </ligand>
</feature>
<dbReference type="SMART" id="SM01192">
    <property type="entry name" value="Enolase_C"/>
    <property type="match status" value="1"/>
</dbReference>
<evidence type="ECO:0000256" key="11">
    <source>
        <dbReference type="ARBA" id="ARBA00048951"/>
    </source>
</evidence>
<evidence type="ECO:0000256" key="12">
    <source>
        <dbReference type="HAMAP-Rule" id="MF_00318"/>
    </source>
</evidence>
<evidence type="ECO:0000256" key="4">
    <source>
        <dbReference type="ARBA" id="ARBA00017068"/>
    </source>
</evidence>
<protein>
    <recommendedName>
        <fullName evidence="4 12">Enolase</fullName>
        <ecNumber evidence="3 12">4.2.1.11</ecNumber>
    </recommendedName>
    <alternativeName>
        <fullName evidence="12">2-phospho-D-glycerate hydro-lyase</fullName>
    </alternativeName>
    <alternativeName>
        <fullName evidence="12">2-phosphoglycerate dehydratase</fullName>
    </alternativeName>
</protein>
<dbReference type="InterPro" id="IPR020811">
    <property type="entry name" value="Enolase_N"/>
</dbReference>
<dbReference type="AlphaFoldDB" id="A0A483BFA4"/>
<proteinExistence type="inferred from homology"/>
<dbReference type="SFLD" id="SFLDS00001">
    <property type="entry name" value="Enolase"/>
    <property type="match status" value="1"/>
</dbReference>
<dbReference type="FunFam" id="3.30.390.10:FF:000001">
    <property type="entry name" value="Enolase"/>
    <property type="match status" value="1"/>
</dbReference>
<dbReference type="SFLD" id="SFLDG00178">
    <property type="entry name" value="enolase"/>
    <property type="match status" value="1"/>
</dbReference>
<evidence type="ECO:0000256" key="6">
    <source>
        <dbReference type="ARBA" id="ARBA00022525"/>
    </source>
</evidence>
<dbReference type="GO" id="GO:0000015">
    <property type="term" value="C:phosphopyruvate hydratase complex"/>
    <property type="evidence" value="ECO:0007669"/>
    <property type="project" value="InterPro"/>
</dbReference>
<evidence type="ECO:0000259" key="17">
    <source>
        <dbReference type="SMART" id="SM01193"/>
    </source>
</evidence>
<evidence type="ECO:0000256" key="2">
    <source>
        <dbReference type="ARBA" id="ARBA00009604"/>
    </source>
</evidence>